<name>A0A3N4LEM3_9PEZI</name>
<dbReference type="AlphaFoldDB" id="A0A3N4LEM3"/>
<evidence type="ECO:0000313" key="3">
    <source>
        <dbReference type="Proteomes" id="UP000267821"/>
    </source>
</evidence>
<dbReference type="InParanoid" id="A0A3N4LEM3"/>
<reference evidence="2 3" key="1">
    <citation type="journal article" date="2018" name="Nat. Ecol. Evol.">
        <title>Pezizomycetes genomes reveal the molecular basis of ectomycorrhizal truffle lifestyle.</title>
        <authorList>
            <person name="Murat C."/>
            <person name="Payen T."/>
            <person name="Noel B."/>
            <person name="Kuo A."/>
            <person name="Morin E."/>
            <person name="Chen J."/>
            <person name="Kohler A."/>
            <person name="Krizsan K."/>
            <person name="Balestrini R."/>
            <person name="Da Silva C."/>
            <person name="Montanini B."/>
            <person name="Hainaut M."/>
            <person name="Levati E."/>
            <person name="Barry K.W."/>
            <person name="Belfiori B."/>
            <person name="Cichocki N."/>
            <person name="Clum A."/>
            <person name="Dockter R.B."/>
            <person name="Fauchery L."/>
            <person name="Guy J."/>
            <person name="Iotti M."/>
            <person name="Le Tacon F."/>
            <person name="Lindquist E.A."/>
            <person name="Lipzen A."/>
            <person name="Malagnac F."/>
            <person name="Mello A."/>
            <person name="Molinier V."/>
            <person name="Miyauchi S."/>
            <person name="Poulain J."/>
            <person name="Riccioni C."/>
            <person name="Rubini A."/>
            <person name="Sitrit Y."/>
            <person name="Splivallo R."/>
            <person name="Traeger S."/>
            <person name="Wang M."/>
            <person name="Zifcakova L."/>
            <person name="Wipf D."/>
            <person name="Zambonelli A."/>
            <person name="Paolocci F."/>
            <person name="Nowrousian M."/>
            <person name="Ottonello S."/>
            <person name="Baldrian P."/>
            <person name="Spatafora J.W."/>
            <person name="Henrissat B."/>
            <person name="Nagy L.G."/>
            <person name="Aury J.M."/>
            <person name="Wincker P."/>
            <person name="Grigoriev I.V."/>
            <person name="Bonfante P."/>
            <person name="Martin F.M."/>
        </authorList>
    </citation>
    <scope>NUCLEOTIDE SEQUENCE [LARGE SCALE GENOMIC DNA]</scope>
    <source>
        <strain evidence="2 3">ATCC MYA-4762</strain>
    </source>
</reference>
<feature type="compositionally biased region" description="Polar residues" evidence="1">
    <location>
        <begin position="8"/>
        <end position="17"/>
    </location>
</feature>
<gene>
    <name evidence="2" type="ORF">L211DRAFT_840774</name>
</gene>
<keyword evidence="3" id="KW-1185">Reference proteome</keyword>
<feature type="compositionally biased region" description="Low complexity" evidence="1">
    <location>
        <begin position="18"/>
        <end position="28"/>
    </location>
</feature>
<sequence length="511" mass="54542">MDSDSENESTCSIRSYPSISVSEASSGSAKDGGNEICDGDLFDNGKNMDVELLGDKNVSNNKDYGVRGNSHDCSLSLGSGAARGLETDVESALIISAGLVTFEIDTELGSVAAPEWLAAIKTKIARFGRQYLTRSELDALRTHSLSAEGAETLSHPLSPGPPTSVLDPSATPEQSSSQSEQRSRRIVQLLAEKETKNVYYQARLLSALFVPSLGWKPLDMCDDGRYDPNLATLERTIGAGAVYIQLNFQPLGGDVVFRWATVELEFTGDSSALSSASTNHEANQANETCGPRILLFSPIHIKESSTHRTRTLSRGLQVTAGAGATFAAAGAPGVGVNSKGTFDIRTQREVKEIGQRMIHGTLRGEKANRVVWTIGGDKVTGEGVLSIYRLATILELRGLGQASTSKSLVDIKANLKIEAITNVRRHKVVVKAKNVPIHFRVAQPLEVEERTPSMASGLTGKVSIEVAIEGTHHSLQSGTKGGLQDELLLAVLGAPTEEEAQEKLDAMTATS</sequence>
<feature type="region of interest" description="Disordered" evidence="1">
    <location>
        <begin position="148"/>
        <end position="183"/>
    </location>
</feature>
<feature type="region of interest" description="Disordered" evidence="1">
    <location>
        <begin position="1"/>
        <end position="32"/>
    </location>
</feature>
<evidence type="ECO:0000313" key="2">
    <source>
        <dbReference type="EMBL" id="RPB21340.1"/>
    </source>
</evidence>
<proteinExistence type="predicted"/>
<organism evidence="2 3">
    <name type="scientific">Terfezia boudieri ATCC MYA-4762</name>
    <dbReference type="NCBI Taxonomy" id="1051890"/>
    <lineage>
        <taxon>Eukaryota</taxon>
        <taxon>Fungi</taxon>
        <taxon>Dikarya</taxon>
        <taxon>Ascomycota</taxon>
        <taxon>Pezizomycotina</taxon>
        <taxon>Pezizomycetes</taxon>
        <taxon>Pezizales</taxon>
        <taxon>Pezizaceae</taxon>
        <taxon>Terfezia</taxon>
    </lineage>
</organism>
<protein>
    <submittedName>
        <fullName evidence="2">Uncharacterized protein</fullName>
    </submittedName>
</protein>
<accession>A0A3N4LEM3</accession>
<evidence type="ECO:0000256" key="1">
    <source>
        <dbReference type="SAM" id="MobiDB-lite"/>
    </source>
</evidence>
<dbReference type="OrthoDB" id="5438692at2759"/>
<dbReference type="EMBL" id="ML121560">
    <property type="protein sequence ID" value="RPB21340.1"/>
    <property type="molecule type" value="Genomic_DNA"/>
</dbReference>
<dbReference type="Proteomes" id="UP000267821">
    <property type="component" value="Unassembled WGS sequence"/>
</dbReference>